<dbReference type="RefSeq" id="WP_394825373.1">
    <property type="nucleotide sequence ID" value="NZ_CP089984.1"/>
</dbReference>
<accession>A0ABZ2LXU3</accession>
<reference evidence="2 3" key="1">
    <citation type="submission" date="2021-12" db="EMBL/GenBank/DDBJ databases">
        <title>Discovery of the Pendulisporaceae a myxobacterial family with distinct sporulation behavior and unique specialized metabolism.</title>
        <authorList>
            <person name="Garcia R."/>
            <person name="Popoff A."/>
            <person name="Bader C.D."/>
            <person name="Loehr J."/>
            <person name="Walesch S."/>
            <person name="Walt C."/>
            <person name="Boldt J."/>
            <person name="Bunk B."/>
            <person name="Haeckl F.J.F.P.J."/>
            <person name="Gunesch A.P."/>
            <person name="Birkelbach J."/>
            <person name="Nuebel U."/>
            <person name="Pietschmann T."/>
            <person name="Bach T."/>
            <person name="Mueller R."/>
        </authorList>
    </citation>
    <scope>NUCLEOTIDE SEQUENCE [LARGE SCALE GENOMIC DNA]</scope>
    <source>
        <strain evidence="2 3">MSr11954</strain>
    </source>
</reference>
<dbReference type="InterPro" id="IPR036736">
    <property type="entry name" value="ACP-like_sf"/>
</dbReference>
<organism evidence="2 3">
    <name type="scientific">Pendulispora albinea</name>
    <dbReference type="NCBI Taxonomy" id="2741071"/>
    <lineage>
        <taxon>Bacteria</taxon>
        <taxon>Pseudomonadati</taxon>
        <taxon>Myxococcota</taxon>
        <taxon>Myxococcia</taxon>
        <taxon>Myxococcales</taxon>
        <taxon>Sorangiineae</taxon>
        <taxon>Pendulisporaceae</taxon>
        <taxon>Pendulispora</taxon>
    </lineage>
</organism>
<dbReference type="Gene3D" id="1.10.1200.10">
    <property type="entry name" value="ACP-like"/>
    <property type="match status" value="1"/>
</dbReference>
<dbReference type="EMBL" id="CP089984">
    <property type="protein sequence ID" value="WXB15739.1"/>
    <property type="molecule type" value="Genomic_DNA"/>
</dbReference>
<keyword evidence="3" id="KW-1185">Reference proteome</keyword>
<dbReference type="SUPFAM" id="SSF47336">
    <property type="entry name" value="ACP-like"/>
    <property type="match status" value="1"/>
</dbReference>
<name>A0ABZ2LXU3_9BACT</name>
<proteinExistence type="predicted"/>
<evidence type="ECO:0000313" key="3">
    <source>
        <dbReference type="Proteomes" id="UP001370348"/>
    </source>
</evidence>
<evidence type="ECO:0000313" key="2">
    <source>
        <dbReference type="EMBL" id="WXB15739.1"/>
    </source>
</evidence>
<protein>
    <submittedName>
        <fullName evidence="2">Phosphopantetheine-binding protein</fullName>
    </submittedName>
</protein>
<feature type="domain" description="Carrier" evidence="1">
    <location>
        <begin position="16"/>
        <end position="91"/>
    </location>
</feature>
<dbReference type="Proteomes" id="UP001370348">
    <property type="component" value="Chromosome"/>
</dbReference>
<gene>
    <name evidence="2" type="ORF">LZC94_00405</name>
</gene>
<dbReference type="InterPro" id="IPR009081">
    <property type="entry name" value="PP-bd_ACP"/>
</dbReference>
<evidence type="ECO:0000259" key="1">
    <source>
        <dbReference type="PROSITE" id="PS50075"/>
    </source>
</evidence>
<dbReference type="PROSITE" id="PS50075">
    <property type="entry name" value="CARRIER"/>
    <property type="match status" value="1"/>
</dbReference>
<sequence length="95" mass="10607">MTIDRGRDMLATGEFPSGEDVEAAVYEGFAKTLDLRRFSRDDDYFQLGGTEATGARLLADLESRFEIEIPISELQANPTPNGLAKRLRAMMGRHE</sequence>
<dbReference type="Pfam" id="PF00550">
    <property type="entry name" value="PP-binding"/>
    <property type="match status" value="1"/>
</dbReference>